<evidence type="ECO:0000313" key="6">
    <source>
        <dbReference type="Proteomes" id="UP000267408"/>
    </source>
</evidence>
<dbReference type="EMBL" id="RKQG01000001">
    <property type="protein sequence ID" value="RPE33056.1"/>
    <property type="molecule type" value="Genomic_DNA"/>
</dbReference>
<dbReference type="RefSeq" id="WP_162869929.1">
    <property type="nucleotide sequence ID" value="NZ_JBEYIY010000019.1"/>
</dbReference>
<evidence type="ECO:0000313" key="4">
    <source>
        <dbReference type="EMBL" id="RPE33056.1"/>
    </source>
</evidence>
<feature type="domain" description="Thioesterase" evidence="2">
    <location>
        <begin position="16"/>
        <end position="225"/>
    </location>
</feature>
<evidence type="ECO:0000313" key="5">
    <source>
        <dbReference type="Proteomes" id="UP000266906"/>
    </source>
</evidence>
<sequence length="243" mass="25613">MTGHRADDGADHRPLLHALPSGGGSTALFAGWARALHPHAETVPLELAGRGRRIAEHPPQTLTAHTDALLAARTPPPGRRWVLFGHSFGALLAADWAARAHAAGRGPDLLVVSGAAPPWLHSTAAALDLPEDELWPALERLGGIPDQLRANPVARRLLGRALTADIRAAARHRPAAPAPAGCPVLAVRGTGDPLVTEALGRRWADASDGRFDYRELPGGHFYRSGLDDLLPLLTAALTPSAVR</sequence>
<dbReference type="Pfam" id="PF00975">
    <property type="entry name" value="Thioesterase"/>
    <property type="match status" value="1"/>
</dbReference>
<evidence type="ECO:0000313" key="3">
    <source>
        <dbReference type="EMBL" id="ROR42562.1"/>
    </source>
</evidence>
<dbReference type="Proteomes" id="UP000266906">
    <property type="component" value="Unassembled WGS sequence"/>
</dbReference>
<gene>
    <name evidence="4" type="ORF">EDD38_1335</name>
    <name evidence="3" type="ORF">EDD39_0687</name>
</gene>
<dbReference type="GO" id="GO:0008610">
    <property type="term" value="P:lipid biosynthetic process"/>
    <property type="evidence" value="ECO:0007669"/>
    <property type="project" value="TreeGrafter"/>
</dbReference>
<dbReference type="Gene3D" id="3.40.50.1820">
    <property type="entry name" value="alpha/beta hydrolase"/>
    <property type="match status" value="1"/>
</dbReference>
<dbReference type="PANTHER" id="PTHR11487">
    <property type="entry name" value="THIOESTERASE"/>
    <property type="match status" value="1"/>
</dbReference>
<accession>A0A8G1XE80</accession>
<dbReference type="AlphaFoldDB" id="A0A3N4RJV1"/>
<dbReference type="SUPFAM" id="SSF53474">
    <property type="entry name" value="alpha/beta-Hydrolases"/>
    <property type="match status" value="1"/>
</dbReference>
<proteinExistence type="inferred from homology"/>
<dbReference type="PANTHER" id="PTHR11487:SF0">
    <property type="entry name" value="S-ACYL FATTY ACID SYNTHASE THIOESTERASE, MEDIUM CHAIN"/>
    <property type="match status" value="1"/>
</dbReference>
<organism evidence="4 5">
    <name type="scientific">Kitasatospora cineracea</name>
    <dbReference type="NCBI Taxonomy" id="88074"/>
    <lineage>
        <taxon>Bacteria</taxon>
        <taxon>Bacillati</taxon>
        <taxon>Actinomycetota</taxon>
        <taxon>Actinomycetes</taxon>
        <taxon>Kitasatosporales</taxon>
        <taxon>Streptomycetaceae</taxon>
        <taxon>Kitasatospora</taxon>
    </lineage>
</organism>
<reference evidence="5 6" key="1">
    <citation type="submission" date="2018-11" db="EMBL/GenBank/DDBJ databases">
        <title>Sequencing the genomes of 1000 actinobacteria strains.</title>
        <authorList>
            <person name="Klenk H.-P."/>
        </authorList>
    </citation>
    <scope>NUCLEOTIDE SEQUENCE [LARGE SCALE GENOMIC DNA]</scope>
    <source>
        <strain evidence="3 6">DSM 44780</strain>
        <strain evidence="4 5">DSM 44781</strain>
    </source>
</reference>
<evidence type="ECO:0000259" key="2">
    <source>
        <dbReference type="Pfam" id="PF00975"/>
    </source>
</evidence>
<dbReference type="EMBL" id="RJVJ01000001">
    <property type="protein sequence ID" value="ROR42562.1"/>
    <property type="molecule type" value="Genomic_DNA"/>
</dbReference>
<comment type="similarity">
    <text evidence="1">Belongs to the thioesterase family.</text>
</comment>
<dbReference type="InterPro" id="IPR001031">
    <property type="entry name" value="Thioesterase"/>
</dbReference>
<keyword evidence="5" id="KW-1185">Reference proteome</keyword>
<name>A0A3N4RJV1_9ACTN</name>
<dbReference type="InterPro" id="IPR029058">
    <property type="entry name" value="AB_hydrolase_fold"/>
</dbReference>
<protein>
    <submittedName>
        <fullName evidence="4">Surfactin synthase thioesterase subunit</fullName>
    </submittedName>
</protein>
<dbReference type="Proteomes" id="UP000267408">
    <property type="component" value="Unassembled WGS sequence"/>
</dbReference>
<comment type="caution">
    <text evidence="4">The sequence shown here is derived from an EMBL/GenBank/DDBJ whole genome shotgun (WGS) entry which is preliminary data.</text>
</comment>
<dbReference type="InterPro" id="IPR012223">
    <property type="entry name" value="TEII"/>
</dbReference>
<accession>A0A3N4RJV1</accession>
<evidence type="ECO:0000256" key="1">
    <source>
        <dbReference type="ARBA" id="ARBA00007169"/>
    </source>
</evidence>